<evidence type="ECO:0000256" key="13">
    <source>
        <dbReference type="RuleBase" id="RU365022"/>
    </source>
</evidence>
<evidence type="ECO:0000256" key="12">
    <source>
        <dbReference type="ARBA" id="ARBA00023211"/>
    </source>
</evidence>
<dbReference type="InterPro" id="IPR022765">
    <property type="entry name" value="Dna2/Cas4_DUF83"/>
</dbReference>
<dbReference type="InterPro" id="IPR051827">
    <property type="entry name" value="Cas4_exonuclease"/>
</dbReference>
<evidence type="ECO:0000256" key="9">
    <source>
        <dbReference type="ARBA" id="ARBA00023004"/>
    </source>
</evidence>
<comment type="cofactor">
    <cofactor evidence="13">
        <name>iron-sulfur cluster</name>
        <dbReference type="ChEBI" id="CHEBI:30408"/>
    </cofactor>
</comment>
<dbReference type="InterPro" id="IPR013343">
    <property type="entry name" value="CRISPR-assoc_prot_Cas4"/>
</dbReference>
<evidence type="ECO:0000256" key="10">
    <source>
        <dbReference type="ARBA" id="ARBA00023014"/>
    </source>
</evidence>
<evidence type="ECO:0000256" key="2">
    <source>
        <dbReference type="ARBA" id="ARBA00009189"/>
    </source>
</evidence>
<feature type="domain" description="DUF83" evidence="14">
    <location>
        <begin position="18"/>
        <end position="191"/>
    </location>
</feature>
<keyword evidence="6 13" id="KW-0479">Metal-binding</keyword>
<evidence type="ECO:0000256" key="4">
    <source>
        <dbReference type="ARBA" id="ARBA00020049"/>
    </source>
</evidence>
<keyword evidence="12 13" id="KW-0464">Manganese</keyword>
<evidence type="ECO:0000256" key="11">
    <source>
        <dbReference type="ARBA" id="ARBA00023118"/>
    </source>
</evidence>
<comment type="function">
    <text evidence="13">CRISPR (clustered regularly interspaced short palindromic repeat) is an adaptive immune system that provides protection against mobile genetic elements (viruses, transposable elements and conjugative plasmids). CRISPR clusters contain sequences complementary to antecedent mobile elements and target invading nucleic acids. CRISPR clusters are transcribed and processed into CRISPR RNA (crRNA).</text>
</comment>
<keyword evidence="7 13" id="KW-0378">Hydrolase</keyword>
<evidence type="ECO:0000256" key="8">
    <source>
        <dbReference type="ARBA" id="ARBA00022839"/>
    </source>
</evidence>
<name>A0ABS9DY48_9PROT</name>
<evidence type="ECO:0000256" key="5">
    <source>
        <dbReference type="ARBA" id="ARBA00022722"/>
    </source>
</evidence>
<keyword evidence="9 13" id="KW-0408">Iron</keyword>
<keyword evidence="11 13" id="KW-0051">Antiviral defense</keyword>
<dbReference type="Proteomes" id="UP001521209">
    <property type="component" value="Unassembled WGS sequence"/>
</dbReference>
<evidence type="ECO:0000313" key="16">
    <source>
        <dbReference type="Proteomes" id="UP001521209"/>
    </source>
</evidence>
<comment type="caution">
    <text evidence="15">The sequence shown here is derived from an EMBL/GenBank/DDBJ whole genome shotgun (WGS) entry which is preliminary data.</text>
</comment>
<dbReference type="Gene3D" id="3.90.320.10">
    <property type="match status" value="1"/>
</dbReference>
<gene>
    <name evidence="15" type="primary">cas4</name>
    <name evidence="15" type="ORF">L2A60_10485</name>
</gene>
<keyword evidence="8 13" id="KW-0269">Exonuclease</keyword>
<dbReference type="PANTHER" id="PTHR36531">
    <property type="entry name" value="CRISPR-ASSOCIATED EXONUCLEASE CAS4"/>
    <property type="match status" value="1"/>
</dbReference>
<evidence type="ECO:0000313" key="15">
    <source>
        <dbReference type="EMBL" id="MCF3947105.1"/>
    </source>
</evidence>
<dbReference type="NCBIfam" id="TIGR00372">
    <property type="entry name" value="cas4"/>
    <property type="match status" value="1"/>
</dbReference>
<sequence length="211" mass="23334">MSLKPGTEAQEEALIPLSALQHFLFCPRQCALIHVERLWAEDSATAEGRALHQRADTGPPERRQGVKILRSLTLRSFSLGVAGKADVVEMHGGQPYPVEYKRGRPKAHRADEVQLCAQAICLEEMFDCAVPQGALFYGATRRRIEVAFDNTLRALTQEIARQTRALLASGQTPPPVYKPSCANCSLHDLCAPEALQTPPRITAWLVRQIGR</sequence>
<evidence type="ECO:0000256" key="1">
    <source>
        <dbReference type="ARBA" id="ARBA00001966"/>
    </source>
</evidence>
<dbReference type="PANTHER" id="PTHR36531:SF6">
    <property type="entry name" value="DNA REPLICATION ATP-DEPENDENT HELICASE_NUCLEASE DNA2"/>
    <property type="match status" value="1"/>
</dbReference>
<evidence type="ECO:0000256" key="7">
    <source>
        <dbReference type="ARBA" id="ARBA00022801"/>
    </source>
</evidence>
<evidence type="ECO:0000256" key="3">
    <source>
        <dbReference type="ARBA" id="ARBA00012768"/>
    </source>
</evidence>
<keyword evidence="5 13" id="KW-0540">Nuclease</keyword>
<proteinExistence type="inferred from homology"/>
<evidence type="ECO:0000259" key="14">
    <source>
        <dbReference type="Pfam" id="PF01930"/>
    </source>
</evidence>
<comment type="similarity">
    <text evidence="2 13">Belongs to the CRISPR-associated exonuclease Cas4 family.</text>
</comment>
<comment type="cofactor">
    <cofactor evidence="13">
        <name>Mg(2+)</name>
        <dbReference type="ChEBI" id="CHEBI:18420"/>
    </cofactor>
    <cofactor evidence="13">
        <name>Mn(2+)</name>
        <dbReference type="ChEBI" id="CHEBI:29035"/>
    </cofactor>
    <text evidence="13">Mg(2+) or Mn(2+) required for ssDNA cleavage activity.</text>
</comment>
<dbReference type="Pfam" id="PF01930">
    <property type="entry name" value="Cas_Cas4"/>
    <property type="match status" value="1"/>
</dbReference>
<evidence type="ECO:0000256" key="6">
    <source>
        <dbReference type="ARBA" id="ARBA00022723"/>
    </source>
</evidence>
<accession>A0ABS9DY48</accession>
<dbReference type="EMBL" id="JAKGBZ010000018">
    <property type="protein sequence ID" value="MCF3947105.1"/>
    <property type="molecule type" value="Genomic_DNA"/>
</dbReference>
<dbReference type="InterPro" id="IPR011604">
    <property type="entry name" value="PDDEXK-like_dom_sf"/>
</dbReference>
<keyword evidence="16" id="KW-1185">Reference proteome</keyword>
<keyword evidence="10 13" id="KW-0411">Iron-sulfur</keyword>
<organism evidence="15 16">
    <name type="scientific">Acidiphilium iwatense</name>
    <dbReference type="NCBI Taxonomy" id="768198"/>
    <lineage>
        <taxon>Bacteria</taxon>
        <taxon>Pseudomonadati</taxon>
        <taxon>Pseudomonadota</taxon>
        <taxon>Alphaproteobacteria</taxon>
        <taxon>Acetobacterales</taxon>
        <taxon>Acidocellaceae</taxon>
        <taxon>Acidiphilium</taxon>
    </lineage>
</organism>
<comment type="cofactor">
    <cofactor evidence="1">
        <name>[4Fe-4S] cluster</name>
        <dbReference type="ChEBI" id="CHEBI:49883"/>
    </cofactor>
</comment>
<reference evidence="15 16" key="1">
    <citation type="submission" date="2022-01" db="EMBL/GenBank/DDBJ databases">
        <authorList>
            <person name="Won M."/>
            <person name="Kim S.-J."/>
            <person name="Kwon S.-W."/>
        </authorList>
    </citation>
    <scope>NUCLEOTIDE SEQUENCE [LARGE SCALE GENOMIC DNA]</scope>
    <source>
        <strain evidence="15 16">KCTC 23505</strain>
    </source>
</reference>
<dbReference type="CDD" id="cd09637">
    <property type="entry name" value="Cas4_I-A_I-B_I-C_I-D_II-B"/>
    <property type="match status" value="1"/>
</dbReference>
<protein>
    <recommendedName>
        <fullName evidence="4 13">CRISPR-associated exonuclease Cas4</fullName>
        <ecNumber evidence="3 13">3.1.12.1</ecNumber>
    </recommendedName>
</protein>
<dbReference type="EC" id="3.1.12.1" evidence="3 13"/>
<dbReference type="RefSeq" id="WP_235704338.1">
    <property type="nucleotide sequence ID" value="NZ_JAKGBZ010000018.1"/>
</dbReference>